<dbReference type="InterPro" id="IPR010771">
    <property type="entry name" value="IgaA"/>
</dbReference>
<keyword evidence="7 8" id="KW-0472">Membrane</keyword>
<dbReference type="Pfam" id="PF07095">
    <property type="entry name" value="IgaA"/>
    <property type="match status" value="1"/>
</dbReference>
<keyword evidence="3" id="KW-1003">Cell membrane</keyword>
<keyword evidence="4" id="KW-0997">Cell inner membrane</keyword>
<dbReference type="EMBL" id="CABDVU010000001">
    <property type="protein sequence ID" value="VTN12273.1"/>
    <property type="molecule type" value="Genomic_DNA"/>
</dbReference>
<sequence length="77" mass="8834">MPTARSISICTAFPIAQGCGAISAQRCWLLAMLGCMSWHGVLAIRRYQRHRQRMEEIEKYYESCLNPVLISSPEHHE</sequence>
<evidence type="ECO:0000256" key="1">
    <source>
        <dbReference type="ARBA" id="ARBA00004429"/>
    </source>
</evidence>
<comment type="subcellular location">
    <subcellularLocation>
        <location evidence="1">Cell inner membrane</location>
        <topology evidence="1">Multi-pass membrane protein</topology>
    </subcellularLocation>
</comment>
<dbReference type="GO" id="GO:0005886">
    <property type="term" value="C:plasma membrane"/>
    <property type="evidence" value="ECO:0007669"/>
    <property type="project" value="UniProtKB-SubCell"/>
</dbReference>
<dbReference type="AlphaFoldDB" id="A0A4U9D8R2"/>
<evidence type="ECO:0000313" key="9">
    <source>
        <dbReference type="EMBL" id="VTN12273.1"/>
    </source>
</evidence>
<gene>
    <name evidence="9" type="primary">igaA_2</name>
    <name evidence="9" type="ORF">NCTC9185_04250</name>
</gene>
<evidence type="ECO:0000256" key="2">
    <source>
        <dbReference type="ARBA" id="ARBA00009494"/>
    </source>
</evidence>
<organism evidence="9 10">
    <name type="scientific">Raoultella terrigena</name>
    <name type="common">Klebsiella terrigena</name>
    <dbReference type="NCBI Taxonomy" id="577"/>
    <lineage>
        <taxon>Bacteria</taxon>
        <taxon>Pseudomonadati</taxon>
        <taxon>Pseudomonadota</taxon>
        <taxon>Gammaproteobacteria</taxon>
        <taxon>Enterobacterales</taxon>
        <taxon>Enterobacteriaceae</taxon>
        <taxon>Klebsiella/Raoultella group</taxon>
        <taxon>Raoultella</taxon>
    </lineage>
</organism>
<name>A0A4U9D8R2_RAOTE</name>
<evidence type="ECO:0000256" key="3">
    <source>
        <dbReference type="ARBA" id="ARBA00022475"/>
    </source>
</evidence>
<evidence type="ECO:0000256" key="5">
    <source>
        <dbReference type="ARBA" id="ARBA00022692"/>
    </source>
</evidence>
<evidence type="ECO:0000256" key="4">
    <source>
        <dbReference type="ARBA" id="ARBA00022519"/>
    </source>
</evidence>
<dbReference type="PROSITE" id="PS51257">
    <property type="entry name" value="PROKAR_LIPOPROTEIN"/>
    <property type="match status" value="1"/>
</dbReference>
<accession>A0A4U9D8R2</accession>
<keyword evidence="6 8" id="KW-1133">Transmembrane helix</keyword>
<feature type="transmembrane region" description="Helical" evidence="8">
    <location>
        <begin position="28"/>
        <end position="44"/>
    </location>
</feature>
<evidence type="ECO:0000256" key="8">
    <source>
        <dbReference type="SAM" id="Phobius"/>
    </source>
</evidence>
<keyword evidence="5 8" id="KW-0812">Transmembrane</keyword>
<comment type="similarity">
    <text evidence="2">Belongs to the IgaA family.</text>
</comment>
<proteinExistence type="inferred from homology"/>
<evidence type="ECO:0000313" key="10">
    <source>
        <dbReference type="Proteomes" id="UP000339249"/>
    </source>
</evidence>
<protein>
    <submittedName>
        <fullName evidence="9">Intracellular growth attenuator protein igaA</fullName>
    </submittedName>
</protein>
<dbReference type="Proteomes" id="UP000339249">
    <property type="component" value="Unassembled WGS sequence"/>
</dbReference>
<evidence type="ECO:0000256" key="7">
    <source>
        <dbReference type="ARBA" id="ARBA00023136"/>
    </source>
</evidence>
<evidence type="ECO:0000256" key="6">
    <source>
        <dbReference type="ARBA" id="ARBA00022989"/>
    </source>
</evidence>
<reference evidence="9 10" key="1">
    <citation type="submission" date="2019-04" db="EMBL/GenBank/DDBJ databases">
        <authorList>
            <consortium name="Pathogen Informatics"/>
        </authorList>
    </citation>
    <scope>NUCLEOTIDE SEQUENCE [LARGE SCALE GENOMIC DNA]</scope>
    <source>
        <strain evidence="9 10">NCTC9185</strain>
    </source>
</reference>